<dbReference type="InterPro" id="IPR006094">
    <property type="entry name" value="Oxid_FAD_bind_N"/>
</dbReference>
<dbReference type="PIRSF" id="PIRSF000136">
    <property type="entry name" value="LGO_GLO"/>
    <property type="match status" value="1"/>
</dbReference>
<keyword evidence="1" id="KW-0560">Oxidoreductase</keyword>
<dbReference type="eggNOG" id="KOG4730">
    <property type="taxonomic scope" value="Eukaryota"/>
</dbReference>
<evidence type="ECO:0000256" key="1">
    <source>
        <dbReference type="ARBA" id="ARBA00023002"/>
    </source>
</evidence>
<dbReference type="OMA" id="YPRFGEF"/>
<evidence type="ECO:0000313" key="4">
    <source>
        <dbReference type="Proteomes" id="UP000009168"/>
    </source>
</evidence>
<dbReference type="GeneID" id="7845747"/>
<dbReference type="EMBL" id="GG662798">
    <property type="protein sequence ID" value="EAR90556.1"/>
    <property type="molecule type" value="Genomic_DNA"/>
</dbReference>
<proteinExistence type="predicted"/>
<dbReference type="Gene3D" id="3.30.43.10">
    <property type="entry name" value="Uridine Diphospho-n-acetylenolpyruvylglucosamine Reductase, domain 2"/>
    <property type="match status" value="1"/>
</dbReference>
<dbReference type="Gene3D" id="3.30.465.10">
    <property type="match status" value="1"/>
</dbReference>
<dbReference type="Pfam" id="PF01565">
    <property type="entry name" value="FAD_binding_4"/>
    <property type="match status" value="1"/>
</dbReference>
<dbReference type="InterPro" id="IPR016167">
    <property type="entry name" value="FAD-bd_PCMH_sub1"/>
</dbReference>
<dbReference type="InterPro" id="IPR010031">
    <property type="entry name" value="FAD_lactone_oxidase-like"/>
</dbReference>
<dbReference type="InterPro" id="IPR016171">
    <property type="entry name" value="Vanillyl_alc_oxidase_C-sub2"/>
</dbReference>
<dbReference type="PROSITE" id="PS51387">
    <property type="entry name" value="FAD_PCMH"/>
    <property type="match status" value="1"/>
</dbReference>
<evidence type="ECO:0000259" key="2">
    <source>
        <dbReference type="PROSITE" id="PS51387"/>
    </source>
</evidence>
<dbReference type="Gene3D" id="1.10.45.10">
    <property type="entry name" value="Vanillyl-alcohol Oxidase, Chain A, domain 4"/>
    <property type="match status" value="1"/>
</dbReference>
<dbReference type="GO" id="GO:0071949">
    <property type="term" value="F:FAD binding"/>
    <property type="evidence" value="ECO:0007669"/>
    <property type="project" value="InterPro"/>
</dbReference>
<dbReference type="InterPro" id="IPR016166">
    <property type="entry name" value="FAD-bd_PCMH"/>
</dbReference>
<feature type="domain" description="FAD-binding PCMH-type" evidence="2">
    <location>
        <begin position="20"/>
        <end position="187"/>
    </location>
</feature>
<dbReference type="Pfam" id="PF04030">
    <property type="entry name" value="ALO"/>
    <property type="match status" value="1"/>
</dbReference>
<dbReference type="InParanoid" id="Q22YW5"/>
<dbReference type="PANTHER" id="PTHR43762">
    <property type="entry name" value="L-GULONOLACTONE OXIDASE"/>
    <property type="match status" value="1"/>
</dbReference>
<name>Q22YW5_TETTS</name>
<dbReference type="Gene3D" id="3.30.70.2520">
    <property type="match status" value="1"/>
</dbReference>
<keyword evidence="4" id="KW-1185">Reference proteome</keyword>
<sequence length="451" mass="51728">MFGTFDRSKKGVYNWSGTNLLANHNQIVSPRSEEEIIDILKTPNIKIRMIGSGLSYEPLNRVDQQDHVLMTLENYRGFISETDDTVTFRAGSALQEVFSYLIKQNKMLPSSPGVIGIQTLAGAIATGTHGQGMKQATLGDTIERLKVITADGEILNLDRKSEHFGAFLMHYGSLGVVVEVTFRTIPMEILTCKKITTNFDTLCSVYSQMNEKSDYAKAWWFPESDDVHIWDVNKASEEEQELYFQNNRELTQISQQTDNQLNEAIDQIILKMSYETCDDKFEGRQFETVQRFKSVTNVVGDIYQVFCKGIPVPQINCEIAVPFEQITEVLHALRDWYRKSEHKPHYPFILRCTGASEAYLSGSYNRRVCWVGFLVYLAKDGSFIKGSLEMMKELQIILAKFQGVPHLGKHFIKEIFDFEANLPKWNTFKQLRKQYDPSGKFENEYLKNLFA</sequence>
<dbReference type="Proteomes" id="UP000009168">
    <property type="component" value="Unassembled WGS sequence"/>
</dbReference>
<dbReference type="HOGENOM" id="CLU_003896_4_3_1"/>
<dbReference type="GO" id="GO:0016020">
    <property type="term" value="C:membrane"/>
    <property type="evidence" value="ECO:0007669"/>
    <property type="project" value="InterPro"/>
</dbReference>
<dbReference type="InterPro" id="IPR016169">
    <property type="entry name" value="FAD-bd_PCMH_sub2"/>
</dbReference>
<protein>
    <submittedName>
        <fullName evidence="3">FAD-binding containing protein</fullName>
    </submittedName>
</protein>
<evidence type="ECO:0000313" key="3">
    <source>
        <dbReference type="EMBL" id="EAR90556.1"/>
    </source>
</evidence>
<dbReference type="KEGG" id="tet:TTHERM_00122050"/>
<dbReference type="RefSeq" id="XP_001010801.1">
    <property type="nucleotide sequence ID" value="XM_001010801.3"/>
</dbReference>
<accession>Q22YW5</accession>
<gene>
    <name evidence="3" type="ORF">TTHERM_00122050</name>
</gene>
<dbReference type="InterPro" id="IPR036318">
    <property type="entry name" value="FAD-bd_PCMH-like_sf"/>
</dbReference>
<dbReference type="GO" id="GO:0003885">
    <property type="term" value="F:D-arabinono-1,4-lactone oxidase activity"/>
    <property type="evidence" value="ECO:0007669"/>
    <property type="project" value="InterPro"/>
</dbReference>
<dbReference type="InterPro" id="IPR007173">
    <property type="entry name" value="ALO_C"/>
</dbReference>
<organism evidence="3 4">
    <name type="scientific">Tetrahymena thermophila (strain SB210)</name>
    <dbReference type="NCBI Taxonomy" id="312017"/>
    <lineage>
        <taxon>Eukaryota</taxon>
        <taxon>Sar</taxon>
        <taxon>Alveolata</taxon>
        <taxon>Ciliophora</taxon>
        <taxon>Intramacronucleata</taxon>
        <taxon>Oligohymenophorea</taxon>
        <taxon>Hymenostomatida</taxon>
        <taxon>Tetrahymenina</taxon>
        <taxon>Tetrahymenidae</taxon>
        <taxon>Tetrahymena</taxon>
    </lineage>
</organism>
<dbReference type="SUPFAM" id="SSF56176">
    <property type="entry name" value="FAD-binding/transporter-associated domain-like"/>
    <property type="match status" value="1"/>
</dbReference>
<dbReference type="STRING" id="312017.Q22YW5"/>
<dbReference type="OrthoDB" id="610608at2759"/>
<reference evidence="4" key="1">
    <citation type="journal article" date="2006" name="PLoS Biol.">
        <title>Macronuclear genome sequence of the ciliate Tetrahymena thermophila, a model eukaryote.</title>
        <authorList>
            <person name="Eisen J.A."/>
            <person name="Coyne R.S."/>
            <person name="Wu M."/>
            <person name="Wu D."/>
            <person name="Thiagarajan M."/>
            <person name="Wortman J.R."/>
            <person name="Badger J.H."/>
            <person name="Ren Q."/>
            <person name="Amedeo P."/>
            <person name="Jones K.M."/>
            <person name="Tallon L.J."/>
            <person name="Delcher A.L."/>
            <person name="Salzberg S.L."/>
            <person name="Silva J.C."/>
            <person name="Haas B.J."/>
            <person name="Majoros W.H."/>
            <person name="Farzad M."/>
            <person name="Carlton J.M."/>
            <person name="Smith R.K. Jr."/>
            <person name="Garg J."/>
            <person name="Pearlman R.E."/>
            <person name="Karrer K.M."/>
            <person name="Sun L."/>
            <person name="Manning G."/>
            <person name="Elde N.C."/>
            <person name="Turkewitz A.P."/>
            <person name="Asai D.J."/>
            <person name="Wilkes D.E."/>
            <person name="Wang Y."/>
            <person name="Cai H."/>
            <person name="Collins K."/>
            <person name="Stewart B.A."/>
            <person name="Lee S.R."/>
            <person name="Wilamowska K."/>
            <person name="Weinberg Z."/>
            <person name="Ruzzo W.L."/>
            <person name="Wloga D."/>
            <person name="Gaertig J."/>
            <person name="Frankel J."/>
            <person name="Tsao C.-C."/>
            <person name="Gorovsky M.A."/>
            <person name="Keeling P.J."/>
            <person name="Waller R.F."/>
            <person name="Patron N.J."/>
            <person name="Cherry J.M."/>
            <person name="Stover N.A."/>
            <person name="Krieger C.J."/>
            <person name="del Toro C."/>
            <person name="Ryder H.F."/>
            <person name="Williamson S.C."/>
            <person name="Barbeau R.A."/>
            <person name="Hamilton E.P."/>
            <person name="Orias E."/>
        </authorList>
    </citation>
    <scope>NUCLEOTIDE SEQUENCE [LARGE SCALE GENOMIC DNA]</scope>
    <source>
        <strain evidence="4">SB210</strain>
    </source>
</reference>
<dbReference type="AlphaFoldDB" id="Q22YW5"/>
<dbReference type="PANTHER" id="PTHR43762:SF1">
    <property type="entry name" value="D-ARABINONO-1,4-LACTONE OXIDASE"/>
    <property type="match status" value="1"/>
</dbReference>